<dbReference type="PROSITE" id="PS52016">
    <property type="entry name" value="TONB_DEPENDENT_REC_3"/>
    <property type="match status" value="1"/>
</dbReference>
<gene>
    <name evidence="7" type="ORF">LCGC14_0950890</name>
</gene>
<evidence type="ECO:0000256" key="1">
    <source>
        <dbReference type="ARBA" id="ARBA00004571"/>
    </source>
</evidence>
<dbReference type="EMBL" id="LAZR01003382">
    <property type="protein sequence ID" value="KKN18923.1"/>
    <property type="molecule type" value="Genomic_DNA"/>
</dbReference>
<feature type="domain" description="TonB-dependent receptor plug" evidence="6">
    <location>
        <begin position="141"/>
        <end position="247"/>
    </location>
</feature>
<dbReference type="NCBIfam" id="TIGR04057">
    <property type="entry name" value="SusC_RagA_signa"/>
    <property type="match status" value="1"/>
</dbReference>
<organism evidence="7">
    <name type="scientific">marine sediment metagenome</name>
    <dbReference type="NCBI Taxonomy" id="412755"/>
    <lineage>
        <taxon>unclassified sequences</taxon>
        <taxon>metagenomes</taxon>
        <taxon>ecological metagenomes</taxon>
    </lineage>
</organism>
<dbReference type="SUPFAM" id="SSF49464">
    <property type="entry name" value="Carboxypeptidase regulatory domain-like"/>
    <property type="match status" value="1"/>
</dbReference>
<keyword evidence="5" id="KW-0998">Cell outer membrane</keyword>
<dbReference type="InterPro" id="IPR036942">
    <property type="entry name" value="Beta-barrel_TonB_sf"/>
</dbReference>
<dbReference type="InterPro" id="IPR023996">
    <property type="entry name" value="TonB-dep_OMP_SusC/RagA"/>
</dbReference>
<reference evidence="7" key="1">
    <citation type="journal article" date="2015" name="Nature">
        <title>Complex archaea that bridge the gap between prokaryotes and eukaryotes.</title>
        <authorList>
            <person name="Spang A."/>
            <person name="Saw J.H."/>
            <person name="Jorgensen S.L."/>
            <person name="Zaremba-Niedzwiedzka K."/>
            <person name="Martijn J."/>
            <person name="Lind A.E."/>
            <person name="van Eijk R."/>
            <person name="Schleper C."/>
            <person name="Guy L."/>
            <person name="Ettema T.J."/>
        </authorList>
    </citation>
    <scope>NUCLEOTIDE SEQUENCE</scope>
</reference>
<evidence type="ECO:0000256" key="2">
    <source>
        <dbReference type="ARBA" id="ARBA00022448"/>
    </source>
</evidence>
<proteinExistence type="predicted"/>
<dbReference type="InterPro" id="IPR023997">
    <property type="entry name" value="TonB-dep_OMP_SusC/RagA_CS"/>
</dbReference>
<evidence type="ECO:0000256" key="5">
    <source>
        <dbReference type="ARBA" id="ARBA00023237"/>
    </source>
</evidence>
<dbReference type="FunFam" id="2.170.130.10:FF:000008">
    <property type="entry name" value="SusC/RagA family TonB-linked outer membrane protein"/>
    <property type="match status" value="1"/>
</dbReference>
<protein>
    <recommendedName>
        <fullName evidence="6">TonB-dependent receptor plug domain-containing protein</fullName>
    </recommendedName>
</protein>
<dbReference type="InterPro" id="IPR008969">
    <property type="entry name" value="CarboxyPept-like_regulatory"/>
</dbReference>
<dbReference type="NCBIfam" id="TIGR04056">
    <property type="entry name" value="OMP_RagA_SusC"/>
    <property type="match status" value="1"/>
</dbReference>
<evidence type="ECO:0000256" key="3">
    <source>
        <dbReference type="ARBA" id="ARBA00022692"/>
    </source>
</evidence>
<evidence type="ECO:0000313" key="7">
    <source>
        <dbReference type="EMBL" id="KKN18923.1"/>
    </source>
</evidence>
<name>A0A0F9RNS1_9ZZZZ</name>
<sequence>MEMKANLKHKKGSFPPFLLVFLVSFALTLCTPLKVFGSNSLIVGVPIQQSIKGNVIDALGEPLPGASVVIKGTSVGVVTDFDGNFEILDVSQDAEILMVSYIGMKTNEVPIDFNVPMRITLTEDTFQLDEMVVVGYGTTVKSDLTGAVSSVSSKDFEKQPVFRVEEALQGRAAGVQVTKNSGAPGSDIRIRVRGSNSINGNNQPLVVLDGVIGADLRSINTNDIASMEILKDASATAIYGSRGANGVILVTTKRGSGEPVVDVDLFTSFSSITKEVDILSPQEFGSIFNLPVVDGGTDYQKAYFRTGITKNLQVSARGKGEKIGYFVSGNVLDQSGTAINSDYTRYSLRSNLDIDLTDKLSAQVNLYGSNEKSFNLVSNGTRTSPDVRAGITSILGWDPTLPIRNSEGDYNLTSVNGNGLTNPIAQRRESESYQTTNSINANINLSYDITDNLNFSVIGGILYNNVLGENYFGIPAGSVLGPPVGGGNSRNATTLQNSNILTWNKDFGKSNFKFTGLYELQSVRIKGLNANGGPFSIPANFYSLDLGTTPSVGAFLRPSEIESWMARGEYNLDRNLFLTATIRSDKSSRFRPGNQVGYFPSGSIAYQFRDLFGGAVERFKIRGGYGETGNQDILPFTTFSDLETGADYPLNGTALSRGFILGNLGNPDLTWETTKQTNIGADATFLNGRLNLTLNKYWKNTIDLLLNVPLPTFVGGGNITRNVGEVFNGGWEVSVDAVAVDLEKINWNFNLNYSYNQNEVKSLSDDQTEIFFNPSGGLTNSAGQYVRIAEGEALGDFYGATFLGTHKTGDADVTPGEANYLRDADDAVALSVIGNGVPTHTWALNNTITLGNFDINFLLRGVHDFDVLNVTRGAISQSGGVQSLPTYGENRNLWTPENQTEVPTGGDHFINSTRFVEKGDFIRLSNLAIGYNIRDINFMRSLRVYASGQNLFTITDYQGYDPEASSVSASEGTASSIDYGAYPNSKTFTIGLKIGF</sequence>
<dbReference type="GO" id="GO:0009279">
    <property type="term" value="C:cell outer membrane"/>
    <property type="evidence" value="ECO:0007669"/>
    <property type="project" value="UniProtKB-SubCell"/>
</dbReference>
<dbReference type="Pfam" id="PF13715">
    <property type="entry name" value="CarbopepD_reg_2"/>
    <property type="match status" value="1"/>
</dbReference>
<dbReference type="InterPro" id="IPR012910">
    <property type="entry name" value="Plug_dom"/>
</dbReference>
<evidence type="ECO:0000256" key="4">
    <source>
        <dbReference type="ARBA" id="ARBA00023136"/>
    </source>
</evidence>
<keyword evidence="2" id="KW-0813">Transport</keyword>
<comment type="caution">
    <text evidence="7">The sequence shown here is derived from an EMBL/GenBank/DDBJ whole genome shotgun (WGS) entry which is preliminary data.</text>
</comment>
<accession>A0A0F9RNS1</accession>
<dbReference type="Gene3D" id="2.60.40.1120">
    <property type="entry name" value="Carboxypeptidase-like, regulatory domain"/>
    <property type="match status" value="1"/>
</dbReference>
<dbReference type="InterPro" id="IPR037066">
    <property type="entry name" value="Plug_dom_sf"/>
</dbReference>
<evidence type="ECO:0000259" key="6">
    <source>
        <dbReference type="Pfam" id="PF07715"/>
    </source>
</evidence>
<keyword evidence="3" id="KW-0812">Transmembrane</keyword>
<dbReference type="Gene3D" id="2.170.130.10">
    <property type="entry name" value="TonB-dependent receptor, plug domain"/>
    <property type="match status" value="1"/>
</dbReference>
<keyword evidence="4" id="KW-0472">Membrane</keyword>
<comment type="subcellular location">
    <subcellularLocation>
        <location evidence="1">Cell outer membrane</location>
        <topology evidence="1">Multi-pass membrane protein</topology>
    </subcellularLocation>
</comment>
<dbReference type="Gene3D" id="2.40.170.20">
    <property type="entry name" value="TonB-dependent receptor, beta-barrel domain"/>
    <property type="match status" value="1"/>
</dbReference>
<dbReference type="SUPFAM" id="SSF56935">
    <property type="entry name" value="Porins"/>
    <property type="match status" value="1"/>
</dbReference>
<dbReference type="InterPro" id="IPR039426">
    <property type="entry name" value="TonB-dep_rcpt-like"/>
</dbReference>
<dbReference type="Pfam" id="PF07715">
    <property type="entry name" value="Plug"/>
    <property type="match status" value="1"/>
</dbReference>
<dbReference type="AlphaFoldDB" id="A0A0F9RNS1"/>